<evidence type="ECO:0000313" key="4">
    <source>
        <dbReference type="Proteomes" id="UP000316726"/>
    </source>
</evidence>
<keyword evidence="4" id="KW-1185">Reference proteome</keyword>
<proteinExistence type="predicted"/>
<gene>
    <name evidence="3" type="ORF">A3770_08p52190</name>
    <name evidence="2" type="ORF">CPRI1469_LOCUS7902</name>
</gene>
<keyword evidence="1" id="KW-0812">Transmembrane</keyword>
<dbReference type="EMBL" id="HBHL01012087">
    <property type="protein sequence ID" value="CAD9719036.1"/>
    <property type="molecule type" value="Transcribed_RNA"/>
</dbReference>
<dbReference type="PANTHER" id="PTHR36451">
    <property type="entry name" value="PAPS-DEPENDENT SULFOTRANSFERASE STF3"/>
    <property type="match status" value="1"/>
</dbReference>
<dbReference type="InterPro" id="IPR052736">
    <property type="entry name" value="Stf3_sulfotransferase"/>
</dbReference>
<keyword evidence="1" id="KW-1133">Transmembrane helix</keyword>
<dbReference type="EMBL" id="CP031041">
    <property type="protein sequence ID" value="QDZ22701.1"/>
    <property type="molecule type" value="Genomic_DNA"/>
</dbReference>
<dbReference type="InterPro" id="IPR027417">
    <property type="entry name" value="P-loop_NTPase"/>
</dbReference>
<dbReference type="Proteomes" id="UP000316726">
    <property type="component" value="Chromosome 8"/>
</dbReference>
<dbReference type="SUPFAM" id="SSF52540">
    <property type="entry name" value="P-loop containing nucleoside triphosphate hydrolases"/>
    <property type="match status" value="1"/>
</dbReference>
<dbReference type="Gene3D" id="3.40.50.300">
    <property type="entry name" value="P-loop containing nucleotide triphosphate hydrolases"/>
    <property type="match status" value="1"/>
</dbReference>
<name>A0A5B8MQS7_9CHLO</name>
<dbReference type="AlphaFoldDB" id="A0A5B8MQS7"/>
<organism evidence="3 4">
    <name type="scientific">Chloropicon primus</name>
    <dbReference type="NCBI Taxonomy" id="1764295"/>
    <lineage>
        <taxon>Eukaryota</taxon>
        <taxon>Viridiplantae</taxon>
        <taxon>Chlorophyta</taxon>
        <taxon>Chloropicophyceae</taxon>
        <taxon>Chloropicales</taxon>
        <taxon>Chloropicaceae</taxon>
        <taxon>Chloropicon</taxon>
    </lineage>
</organism>
<sequence length="376" mass="44883">MGVFIPKHRFQLKNHLLSGICFGELVKVLYQFRKEIDFLYYLHRIVFLLSFSLFNSFVGFAEDLIYRKRVESTKLHPKVVFILGHPRTGTTHVHNLLSLDKSFAYANTFECGFPSTFLLLERFSWLLKPMIDKTRPMDGMALRFTLPQEDEVATNQLCAFSPYLQIAVMTKFSTFRPWFEFNEEDCPPDEKRRWQTSFLFFLRKVQYKHGYKPLVIKSPVHTARIPLLLEMFPQAKFVYCHRNPYEVFQSACHMADTYYWFCYLNRVKEEDIMNFIVEQYKLLYSAYTRDRKLLDDSSLFEVPFELLDRDPRRVIRGLYHQLNLPGYDAMRLAMDDYLSTEIKGFKKNAHKSLSRDMKDLVRREWKESFATFGYDL</sequence>
<keyword evidence="1" id="KW-0472">Membrane</keyword>
<dbReference type="OrthoDB" id="429813at2759"/>
<evidence type="ECO:0000313" key="2">
    <source>
        <dbReference type="EMBL" id="CAD9719036.1"/>
    </source>
</evidence>
<evidence type="ECO:0008006" key="5">
    <source>
        <dbReference type="Google" id="ProtNLM"/>
    </source>
</evidence>
<accession>A0A5B8MQS7</accession>
<evidence type="ECO:0000256" key="1">
    <source>
        <dbReference type="SAM" id="Phobius"/>
    </source>
</evidence>
<reference evidence="2" key="2">
    <citation type="submission" date="2021-01" db="EMBL/GenBank/DDBJ databases">
        <authorList>
            <person name="Corre E."/>
            <person name="Pelletier E."/>
            <person name="Niang G."/>
            <person name="Scheremetjew M."/>
            <person name="Finn R."/>
            <person name="Kale V."/>
            <person name="Holt S."/>
            <person name="Cochrane G."/>
            <person name="Meng A."/>
            <person name="Brown T."/>
            <person name="Cohen L."/>
        </authorList>
    </citation>
    <scope>NUCLEOTIDE SEQUENCE</scope>
    <source>
        <strain evidence="2">CCMP1205</strain>
    </source>
</reference>
<evidence type="ECO:0000313" key="3">
    <source>
        <dbReference type="EMBL" id="QDZ22701.1"/>
    </source>
</evidence>
<feature type="transmembrane region" description="Helical" evidence="1">
    <location>
        <begin position="38"/>
        <end position="60"/>
    </location>
</feature>
<reference evidence="3 4" key="1">
    <citation type="submission" date="2018-07" db="EMBL/GenBank/DDBJ databases">
        <title>The complete nuclear genome of the prasinophyte Chloropicon primus (CCMP1205).</title>
        <authorList>
            <person name="Pombert J.-F."/>
            <person name="Otis C."/>
            <person name="Turmel M."/>
            <person name="Lemieux C."/>
        </authorList>
    </citation>
    <scope>NUCLEOTIDE SEQUENCE [LARGE SCALE GENOMIC DNA]</scope>
    <source>
        <strain evidence="3 4">CCMP1205</strain>
    </source>
</reference>
<protein>
    <recommendedName>
        <fullName evidence="5">Sulfotransferase</fullName>
    </recommendedName>
</protein>
<dbReference type="Pfam" id="PF13469">
    <property type="entry name" value="Sulfotransfer_3"/>
    <property type="match status" value="1"/>
</dbReference>
<dbReference type="PANTHER" id="PTHR36451:SF1">
    <property type="entry name" value="OMEGA-HYDROXY-BETA-DIHYDROMENAQUINONE-9 SULFOTRANSFERASE STF3"/>
    <property type="match status" value="1"/>
</dbReference>